<dbReference type="Proteomes" id="UP000464754">
    <property type="component" value="Chromosome"/>
</dbReference>
<dbReference type="Gene3D" id="3.90.1010.20">
    <property type="match status" value="1"/>
</dbReference>
<proteinExistence type="predicted"/>
<evidence type="ECO:0000313" key="3">
    <source>
        <dbReference type="Proteomes" id="UP000464754"/>
    </source>
</evidence>
<evidence type="ECO:0000313" key="2">
    <source>
        <dbReference type="EMBL" id="BBK21352.1"/>
    </source>
</evidence>
<organism evidence="2 3">
    <name type="scientific">Amedibacterium intestinale</name>
    <dbReference type="NCBI Taxonomy" id="2583452"/>
    <lineage>
        <taxon>Bacteria</taxon>
        <taxon>Bacillati</taxon>
        <taxon>Bacillota</taxon>
        <taxon>Erysipelotrichia</taxon>
        <taxon>Erysipelotrichales</taxon>
        <taxon>Erysipelotrichaceae</taxon>
        <taxon>Amedibacterium</taxon>
    </lineage>
</organism>
<evidence type="ECO:0008006" key="4">
    <source>
        <dbReference type="Google" id="ProtNLM"/>
    </source>
</evidence>
<protein>
    <recommendedName>
        <fullName evidence="4">FMN-binding domain-containing protein</fullName>
    </recommendedName>
</protein>
<accession>A0A6N4TGZ1</accession>
<reference evidence="3" key="1">
    <citation type="submission" date="2019-05" db="EMBL/GenBank/DDBJ databases">
        <title>Complete genome sequencing of Absiella argi strain JCM 30884.</title>
        <authorList>
            <person name="Sakamoto M."/>
            <person name="Murakami T."/>
            <person name="Mori H."/>
        </authorList>
    </citation>
    <scope>NUCLEOTIDE SEQUENCE [LARGE SCALE GENOMIC DNA]</scope>
    <source>
        <strain evidence="3">JCM 30884</strain>
    </source>
</reference>
<evidence type="ECO:0000256" key="1">
    <source>
        <dbReference type="SAM" id="SignalP"/>
    </source>
</evidence>
<feature type="signal peptide" evidence="1">
    <location>
        <begin position="1"/>
        <end position="21"/>
    </location>
</feature>
<sequence length="137" mass="14702">MKKLAALVLLCGVVLAGCSSAKEGSASVTGSNGDVTTATVKVDGDKITSVSIDTKQKDSDKTKKELKEQYNMKKASPIKKEWYEQVLTLENYIKENGVDAIKLNNEGKATNEDLVTGCTISISDMVDAVKEAQKNAK</sequence>
<dbReference type="PROSITE" id="PS51257">
    <property type="entry name" value="PROKAR_LIPOPROTEIN"/>
    <property type="match status" value="1"/>
</dbReference>
<dbReference type="AlphaFoldDB" id="A0A6N4TGZ1"/>
<dbReference type="EMBL" id="AP019695">
    <property type="protein sequence ID" value="BBK21352.1"/>
    <property type="molecule type" value="Genomic_DNA"/>
</dbReference>
<feature type="chain" id="PRO_5026971314" description="FMN-binding domain-containing protein" evidence="1">
    <location>
        <begin position="22"/>
        <end position="137"/>
    </location>
</feature>
<dbReference type="KEGG" id="aarg:Aargi30884_02550"/>
<keyword evidence="3" id="KW-1185">Reference proteome</keyword>
<gene>
    <name evidence="2" type="ORF">Aargi30884_02550</name>
</gene>
<name>A0A6N4TGZ1_9FIRM</name>
<dbReference type="RefSeq" id="WP_115714568.1">
    <property type="nucleotide sequence ID" value="NZ_AP019695.1"/>
</dbReference>
<keyword evidence="1" id="KW-0732">Signal</keyword>